<reference evidence="2 3" key="1">
    <citation type="submission" date="2020-08" db="EMBL/GenBank/DDBJ databases">
        <title>Whole genome shotgun sequence of Actinocatenispora thailandica NBRC 105041.</title>
        <authorList>
            <person name="Komaki H."/>
            <person name="Tamura T."/>
        </authorList>
    </citation>
    <scope>NUCLEOTIDE SEQUENCE [LARGE SCALE GENOMIC DNA]</scope>
    <source>
        <strain evidence="2 3">NBRC 105041</strain>
    </source>
</reference>
<dbReference type="AlphaFoldDB" id="A0A7R7DLM0"/>
<name>A0A7R7DLM0_9ACTN</name>
<evidence type="ECO:0000313" key="3">
    <source>
        <dbReference type="Proteomes" id="UP000611640"/>
    </source>
</evidence>
<dbReference type="EMBL" id="AP023355">
    <property type="protein sequence ID" value="BCJ33800.1"/>
    <property type="molecule type" value="Genomic_DNA"/>
</dbReference>
<gene>
    <name evidence="2" type="ORF">Athai_13030</name>
</gene>
<dbReference type="KEGG" id="atl:Athai_13030"/>
<feature type="region of interest" description="Disordered" evidence="1">
    <location>
        <begin position="22"/>
        <end position="53"/>
    </location>
</feature>
<dbReference type="SUPFAM" id="SSF82171">
    <property type="entry name" value="DPP6 N-terminal domain-like"/>
    <property type="match status" value="1"/>
</dbReference>
<keyword evidence="3" id="KW-1185">Reference proteome</keyword>
<evidence type="ECO:0000313" key="2">
    <source>
        <dbReference type="EMBL" id="BCJ33800.1"/>
    </source>
</evidence>
<dbReference type="PROSITE" id="PS51257">
    <property type="entry name" value="PROKAR_LIPOPROTEIN"/>
    <property type="match status" value="1"/>
</dbReference>
<proteinExistence type="predicted"/>
<dbReference type="Proteomes" id="UP000611640">
    <property type="component" value="Chromosome"/>
</dbReference>
<evidence type="ECO:0000256" key="1">
    <source>
        <dbReference type="SAM" id="MobiDB-lite"/>
    </source>
</evidence>
<sequence length="388" mass="41546">MVGSPKVRAVVLSLALTAGLTGCSSGHGTPGPGPGEGSQARSSSTAKGRADFSQRDMVVTARCSTGDSGGTVVTVDGWNPQSLTKKAHAEFRLPDTVLTKVDGVRPGTALEDLCAPTNLTDNDDILAVRSLFDRDFTKLAVVIQDPESKATHVGYVDRSGKLTDLTGQEDFGTTPHEDNAAMAPDGSAVWFTKEVDDKNYVARRALAGDHKVADQQSVEFVGERHVFVVGTPDTAVLGNSARLSPDGRRLLTEGGLLDLSDHRRFIGPDAIEQAPPLYCDKKTRSGGAIGWIDNDTVLCTSGFSGQRFSTLDLTPDAKLSAPILPSNDHKNFVLGISPDGQRFAFLSVKETERHYFVSDLKPGSTPKKIEPSGEFANMLDALFFLDWR</sequence>
<evidence type="ECO:0008006" key="4">
    <source>
        <dbReference type="Google" id="ProtNLM"/>
    </source>
</evidence>
<accession>A0A7R7DLM0</accession>
<organism evidence="2 3">
    <name type="scientific">Actinocatenispora thailandica</name>
    <dbReference type="NCBI Taxonomy" id="227318"/>
    <lineage>
        <taxon>Bacteria</taxon>
        <taxon>Bacillati</taxon>
        <taxon>Actinomycetota</taxon>
        <taxon>Actinomycetes</taxon>
        <taxon>Micromonosporales</taxon>
        <taxon>Micromonosporaceae</taxon>
        <taxon>Actinocatenispora</taxon>
    </lineage>
</organism>
<protein>
    <recommendedName>
        <fullName evidence="4">Lipoprotein</fullName>
    </recommendedName>
</protein>